<dbReference type="RefSeq" id="WP_101871543.1">
    <property type="nucleotide sequence ID" value="NZ_NIHS01000047.1"/>
</dbReference>
<dbReference type="EMBL" id="NIHS01000047">
    <property type="protein sequence ID" value="PLT69082.1"/>
    <property type="molecule type" value="Genomic_DNA"/>
</dbReference>
<comment type="caution">
    <text evidence="2">The sequence shown here is derived from an EMBL/GenBank/DDBJ whole genome shotgun (WGS) entry which is preliminary data.</text>
</comment>
<organism evidence="2 3">
    <name type="scientific">Mediterraneibacter gnavus</name>
    <name type="common">Ruminococcus gnavus</name>
    <dbReference type="NCBI Taxonomy" id="33038"/>
    <lineage>
        <taxon>Bacteria</taxon>
        <taxon>Bacillati</taxon>
        <taxon>Bacillota</taxon>
        <taxon>Clostridia</taxon>
        <taxon>Lachnospirales</taxon>
        <taxon>Lachnospiraceae</taxon>
        <taxon>Mediterraneibacter</taxon>
    </lineage>
</organism>
<protein>
    <recommendedName>
        <fullName evidence="1">GmrSD restriction endonucleases N-terminal domain-containing protein</fullName>
    </recommendedName>
</protein>
<gene>
    <name evidence="2" type="ORF">CDL26_15610</name>
</gene>
<evidence type="ECO:0000313" key="2">
    <source>
        <dbReference type="EMBL" id="PLT69082.1"/>
    </source>
</evidence>
<reference evidence="2 3" key="1">
    <citation type="journal article" date="2017" name="Genome Med.">
        <title>A novel Ruminococcus gnavus clade enriched in inflammatory bowel disease patients.</title>
        <authorList>
            <person name="Hall A.B."/>
            <person name="Yassour M."/>
            <person name="Sauk J."/>
            <person name="Garner A."/>
            <person name="Jiang X."/>
            <person name="Arthur T."/>
            <person name="Lagoudas G.K."/>
            <person name="Vatanen T."/>
            <person name="Fornelos N."/>
            <person name="Wilson R."/>
            <person name="Bertha M."/>
            <person name="Cohen M."/>
            <person name="Garber J."/>
            <person name="Khalili H."/>
            <person name="Gevers D."/>
            <person name="Ananthakrishnan A.N."/>
            <person name="Kugathasan S."/>
            <person name="Lander E.S."/>
            <person name="Blainey P."/>
            <person name="Vlamakis H."/>
            <person name="Xavier R.J."/>
            <person name="Huttenhower C."/>
        </authorList>
    </citation>
    <scope>NUCLEOTIDE SEQUENCE [LARGE SCALE GENOMIC DNA]</scope>
    <source>
        <strain evidence="2 3">RJX1124</strain>
    </source>
</reference>
<accession>A0A2N5P1X2</accession>
<dbReference type="Pfam" id="PF03235">
    <property type="entry name" value="GmrSD_N"/>
    <property type="match status" value="1"/>
</dbReference>
<sequence>MQTVVLDALIPREDFEIASDIGNGGNTRNKTTLSIEDLKYDSFFFAALRKPIFQRETNEWDPKKICAMIESFVDGELIPAIILWRNQSGYIFVIDGAHRLSSLGAWINDDYGDGIVSLKYYENYVSEEQRKIAEKTRKLVNEKIGSFREIMEICRNVNVSTDERKKKIAKNLGALALQLQWVEGNADKAEDSFLKINQLATKISNAELELIQNRNYAYALAARAIVRAGKGYNYWSSFDEEIQKKIIGKSKEANILMFGQGQYTADDINNLPIGGAQISTFTLDVVTQTVKICNGITKLDTAKEASEKEVLKCIENTLKILQFINSKEKFSLGLHPFIYFYSDIGKHKIGSYYGILLFVKDLIEHKKINEFIDIREKFEQIIYQL</sequence>
<dbReference type="AlphaFoldDB" id="A0A2N5P1X2"/>
<name>A0A2N5P1X2_MEDGN</name>
<proteinExistence type="predicted"/>
<evidence type="ECO:0000259" key="1">
    <source>
        <dbReference type="Pfam" id="PF03235"/>
    </source>
</evidence>
<feature type="domain" description="GmrSD restriction endonucleases N-terminal" evidence="1">
    <location>
        <begin position="48"/>
        <end position="208"/>
    </location>
</feature>
<evidence type="ECO:0000313" key="3">
    <source>
        <dbReference type="Proteomes" id="UP000234891"/>
    </source>
</evidence>
<dbReference type="InterPro" id="IPR004919">
    <property type="entry name" value="GmrSD_N"/>
</dbReference>
<dbReference type="Proteomes" id="UP000234891">
    <property type="component" value="Unassembled WGS sequence"/>
</dbReference>